<dbReference type="EMBL" id="CP021422">
    <property type="protein sequence ID" value="ASB40531.1"/>
    <property type="molecule type" value="Genomic_DNA"/>
</dbReference>
<reference evidence="1" key="1">
    <citation type="journal article" date="2017" name="Genome Announc.">
        <title>High-Quality Whole-Genome Sequences of the Oligo-Mouse-Microbiota Bacterial Community.</title>
        <authorList>
            <person name="Garzetti D."/>
            <person name="Brugiroux S."/>
            <person name="Bunk B."/>
            <person name="Pukall R."/>
            <person name="McCoy K.D."/>
            <person name="Macpherson A.J."/>
            <person name="Stecher B."/>
        </authorList>
    </citation>
    <scope>NUCLEOTIDE SEQUENCE</scope>
    <source>
        <strain evidence="1">KB18</strain>
    </source>
</reference>
<proteinExistence type="predicted"/>
<dbReference type="Proteomes" id="UP000196710">
    <property type="component" value="Chromosome"/>
</dbReference>
<evidence type="ECO:0000313" key="3">
    <source>
        <dbReference type="Proteomes" id="UP000196710"/>
    </source>
</evidence>
<dbReference type="AlphaFoldDB" id="A0A1Z2XQ54"/>
<protein>
    <recommendedName>
        <fullName evidence="5">Tail specific protease domain-containing protein</fullName>
    </recommendedName>
</protein>
<evidence type="ECO:0008006" key="5">
    <source>
        <dbReference type="Google" id="ProtNLM"/>
    </source>
</evidence>
<evidence type="ECO:0000313" key="1">
    <source>
        <dbReference type="EMBL" id="ASB40531.1"/>
    </source>
</evidence>
<accession>A0A1Z2XQ54</accession>
<dbReference type="RefSeq" id="WP_066533856.1">
    <property type="nucleotide sequence ID" value="NZ_CP021422.1"/>
</dbReference>
<dbReference type="Proteomes" id="UP000596035">
    <property type="component" value="Chromosome"/>
</dbReference>
<name>A0A1Z2XQ54_9FIRM</name>
<gene>
    <name evidence="1" type="ORF">ADH66_07560</name>
    <name evidence="2" type="ORF">I5Q82_17610</name>
</gene>
<reference evidence="2 4" key="3">
    <citation type="submission" date="2020-11" db="EMBL/GenBank/DDBJ databases">
        <title>Closed and high quality bacterial genomes of the OMM12 community.</title>
        <authorList>
            <person name="Marbouty M."/>
            <person name="Lamy-Besnier Q."/>
            <person name="Debarbieux L."/>
            <person name="Koszul R."/>
        </authorList>
    </citation>
    <scope>NUCLEOTIDE SEQUENCE [LARGE SCALE GENOMIC DNA]</scope>
    <source>
        <strain evidence="2 4">KB18</strain>
    </source>
</reference>
<dbReference type="KEGG" id="amur:ADH66_07560"/>
<dbReference type="EMBL" id="CP065321">
    <property type="protein sequence ID" value="QQR29814.1"/>
    <property type="molecule type" value="Genomic_DNA"/>
</dbReference>
<evidence type="ECO:0000313" key="4">
    <source>
        <dbReference type="Proteomes" id="UP000596035"/>
    </source>
</evidence>
<keyword evidence="3" id="KW-1185">Reference proteome</keyword>
<organism evidence="2 4">
    <name type="scientific">Acutalibacter muris</name>
    <dbReference type="NCBI Taxonomy" id="1796620"/>
    <lineage>
        <taxon>Bacteria</taxon>
        <taxon>Bacillati</taxon>
        <taxon>Bacillota</taxon>
        <taxon>Clostridia</taxon>
        <taxon>Eubacteriales</taxon>
        <taxon>Acutalibacteraceae</taxon>
        <taxon>Acutalibacter</taxon>
    </lineage>
</organism>
<evidence type="ECO:0000313" key="2">
    <source>
        <dbReference type="EMBL" id="QQR29814.1"/>
    </source>
</evidence>
<sequence length="101" mass="11465">MSVFKAELGATVVGAPTGQFTKFFCPRGMNTDIVLPNSQITVQVSGTWHEVEGLMEPVYDDEGKLYERENTVLPDVFVEQDIEDLRLGKDSLMEWVWRRGL</sequence>
<reference evidence="3" key="2">
    <citation type="submission" date="2017-05" db="EMBL/GenBank/DDBJ databases">
        <title>Improved OligoMM genomes.</title>
        <authorList>
            <person name="Garzetti D."/>
        </authorList>
    </citation>
    <scope>NUCLEOTIDE SEQUENCE [LARGE SCALE GENOMIC DNA]</scope>
    <source>
        <strain evidence="3">KB18</strain>
    </source>
</reference>